<sequence length="61" mass="7040">MNSSILVAIETEGSEPSKWRMLVPWSEGLDASPWKRWCQCEMLPTPVRTFNRSLTRSLTQT</sequence>
<dbReference type="EMBL" id="GBXM01108777">
    <property type="protein sequence ID" value="JAG99799.1"/>
    <property type="molecule type" value="Transcribed_RNA"/>
</dbReference>
<name>A0A0E9P703_ANGAN</name>
<protein>
    <submittedName>
        <fullName evidence="1">Uncharacterized protein</fullName>
    </submittedName>
</protein>
<accession>A0A0E9P703</accession>
<proteinExistence type="predicted"/>
<evidence type="ECO:0000313" key="1">
    <source>
        <dbReference type="EMBL" id="JAG99799.1"/>
    </source>
</evidence>
<reference evidence="1" key="1">
    <citation type="submission" date="2014-11" db="EMBL/GenBank/DDBJ databases">
        <authorList>
            <person name="Amaro Gonzalez C."/>
        </authorList>
    </citation>
    <scope>NUCLEOTIDE SEQUENCE</scope>
</reference>
<organism evidence="1">
    <name type="scientific">Anguilla anguilla</name>
    <name type="common">European freshwater eel</name>
    <name type="synonym">Muraena anguilla</name>
    <dbReference type="NCBI Taxonomy" id="7936"/>
    <lineage>
        <taxon>Eukaryota</taxon>
        <taxon>Metazoa</taxon>
        <taxon>Chordata</taxon>
        <taxon>Craniata</taxon>
        <taxon>Vertebrata</taxon>
        <taxon>Euteleostomi</taxon>
        <taxon>Actinopterygii</taxon>
        <taxon>Neopterygii</taxon>
        <taxon>Teleostei</taxon>
        <taxon>Anguilliformes</taxon>
        <taxon>Anguillidae</taxon>
        <taxon>Anguilla</taxon>
    </lineage>
</organism>
<reference evidence="1" key="2">
    <citation type="journal article" date="2015" name="Fish Shellfish Immunol.">
        <title>Early steps in the European eel (Anguilla anguilla)-Vibrio vulnificus interaction in the gills: Role of the RtxA13 toxin.</title>
        <authorList>
            <person name="Callol A."/>
            <person name="Pajuelo D."/>
            <person name="Ebbesson L."/>
            <person name="Teles M."/>
            <person name="MacKenzie S."/>
            <person name="Amaro C."/>
        </authorList>
    </citation>
    <scope>NUCLEOTIDE SEQUENCE</scope>
</reference>
<dbReference type="AlphaFoldDB" id="A0A0E9P703"/>